<evidence type="ECO:0000256" key="1">
    <source>
        <dbReference type="SAM" id="Phobius"/>
    </source>
</evidence>
<sequence length="49" mass="5892">MHIANVNEKRIVQKIEYFQETKGLFYNSTFTNVSCKVVMIFLVYYHIQC</sequence>
<dbReference type="EMBL" id="AY838879">
    <property type="protein sequence ID" value="AAV88052.1"/>
    <property type="molecule type" value="Genomic_DNA"/>
</dbReference>
<keyword evidence="2" id="KW-0614">Plasmid</keyword>
<proteinExistence type="predicted"/>
<keyword evidence="1" id="KW-0812">Transmembrane</keyword>
<keyword evidence="1" id="KW-0472">Membrane</keyword>
<name>Q5MBT1_BORHE</name>
<protein>
    <submittedName>
        <fullName evidence="2">Uncharacterized protein</fullName>
    </submittedName>
</protein>
<organism evidence="2">
    <name type="scientific">Borrelia hermsii</name>
    <dbReference type="NCBI Taxonomy" id="140"/>
    <lineage>
        <taxon>Bacteria</taxon>
        <taxon>Pseudomonadati</taxon>
        <taxon>Spirochaetota</taxon>
        <taxon>Spirochaetia</taxon>
        <taxon>Spirochaetales</taxon>
        <taxon>Borreliaceae</taxon>
        <taxon>Borrelia</taxon>
    </lineage>
</organism>
<dbReference type="AlphaFoldDB" id="Q5MBT1"/>
<feature type="transmembrane region" description="Helical" evidence="1">
    <location>
        <begin position="24"/>
        <end position="47"/>
    </location>
</feature>
<keyword evidence="1" id="KW-1133">Transmembrane helix</keyword>
<geneLocation type="plasmid" evidence="2">
    <name>lp28</name>
</geneLocation>
<reference evidence="2" key="1">
    <citation type="submission" date="2004-11" db="EMBL/GenBank/DDBJ databases">
        <title>Cloning of vlp and vsp genes on the lp28 plasmid of Borrelia hermsii HS1.</title>
        <authorList>
            <person name="Zhong J."/>
            <person name="Dai Q."/>
            <person name="Barbour A."/>
        </authorList>
    </citation>
    <scope>NUCLEOTIDE SEQUENCE</scope>
    <source>
        <strain evidence="2">HS1</strain>
        <plasmid evidence="2">lp28</plasmid>
    </source>
</reference>
<evidence type="ECO:0000313" key="2">
    <source>
        <dbReference type="EMBL" id="AAV88052.1"/>
    </source>
</evidence>
<accession>Q5MBT1</accession>